<feature type="compositionally biased region" description="Low complexity" evidence="3">
    <location>
        <begin position="176"/>
        <end position="191"/>
    </location>
</feature>
<dbReference type="InterPro" id="IPR051641">
    <property type="entry name" value="RGK_GTP-binding_reg"/>
</dbReference>
<evidence type="ECO:0000313" key="5">
    <source>
        <dbReference type="RefSeq" id="XP_022243170.1"/>
    </source>
</evidence>
<accession>A0ABM1SHR5</accession>
<name>A0ABM1SHR5_LIMPO</name>
<evidence type="ECO:0000256" key="1">
    <source>
        <dbReference type="ARBA" id="ARBA00008846"/>
    </source>
</evidence>
<dbReference type="SMART" id="SM00173">
    <property type="entry name" value="RAS"/>
    <property type="match status" value="1"/>
</dbReference>
<feature type="region of interest" description="Disordered" evidence="3">
    <location>
        <begin position="163"/>
        <end position="195"/>
    </location>
</feature>
<gene>
    <name evidence="5" type="primary">LOC111086060</name>
</gene>
<dbReference type="Proteomes" id="UP000694941">
    <property type="component" value="Unplaced"/>
</dbReference>
<dbReference type="InterPro" id="IPR001806">
    <property type="entry name" value="Small_GTPase"/>
</dbReference>
<comment type="similarity">
    <text evidence="1">Belongs to the small GTPase superfamily. RGK family.</text>
</comment>
<organism evidence="4 5">
    <name type="scientific">Limulus polyphemus</name>
    <name type="common">Atlantic horseshoe crab</name>
    <dbReference type="NCBI Taxonomy" id="6850"/>
    <lineage>
        <taxon>Eukaryota</taxon>
        <taxon>Metazoa</taxon>
        <taxon>Ecdysozoa</taxon>
        <taxon>Arthropoda</taxon>
        <taxon>Chelicerata</taxon>
        <taxon>Merostomata</taxon>
        <taxon>Xiphosura</taxon>
        <taxon>Limulidae</taxon>
        <taxon>Limulus</taxon>
    </lineage>
</organism>
<dbReference type="PROSITE" id="PS51421">
    <property type="entry name" value="RAS"/>
    <property type="match status" value="1"/>
</dbReference>
<dbReference type="PANTHER" id="PTHR45775:SF6">
    <property type="entry name" value="RAD, GEM_KIR FAMILY MEMBER 2, ISOFORM C"/>
    <property type="match status" value="1"/>
</dbReference>
<dbReference type="SUPFAM" id="SSF52540">
    <property type="entry name" value="P-loop containing nucleoside triphosphate hydrolases"/>
    <property type="match status" value="1"/>
</dbReference>
<protein>
    <submittedName>
        <fullName evidence="5">GTP-binding protein REM 1-like</fullName>
    </submittedName>
</protein>
<dbReference type="InterPro" id="IPR027417">
    <property type="entry name" value="P-loop_NTPase"/>
</dbReference>
<sequence>MPVIAQNFLTRFLSPRHLTSSSRRSTPNLRALDDSQDFVRREASPTLIPPIIFLPDDADTPASDHLDMCPPLLDKSYQQGIKRSQSMRNPRRPESAGYLRERIASISDDSSVLPHKSFPFRSSSNHSLPLPSDEAKFLHLPFSRDEAEMQRLRNFSVTSKGVVNRGDSFRSKSRSTHSVSSTGSRHSLSTTPPRTPSFELFLQEAPEVPPVVVTDTEVHRVLVVGAPEVGKSSLTTQFTTSEYICAYDNSHDGENEKSVTVILNEEESELVFVECDAQTFLDQEKDAPGSTSNYDAYIVVYSVTDKRSFRESREILNHLMTKEGASSNKAAILVGNKTDLARLRNVSTKEGRALANDHTWKFIETSTGINHHVDELLVGILSQIRLKCQHRERLKKQRESDTLMVPGFFSFCSTSKTKVFVKRILEKAVLKSRSCDNLHVL</sequence>
<dbReference type="PRINTS" id="PR00449">
    <property type="entry name" value="RASTRNSFRMNG"/>
</dbReference>
<keyword evidence="4" id="KW-1185">Reference proteome</keyword>
<dbReference type="PROSITE" id="PS51419">
    <property type="entry name" value="RAB"/>
    <property type="match status" value="1"/>
</dbReference>
<dbReference type="RefSeq" id="XP_022243170.1">
    <property type="nucleotide sequence ID" value="XM_022387462.1"/>
</dbReference>
<dbReference type="GeneID" id="111086060"/>
<keyword evidence="2" id="KW-0597">Phosphoprotein</keyword>
<dbReference type="SMART" id="SM00175">
    <property type="entry name" value="RAB"/>
    <property type="match status" value="1"/>
</dbReference>
<evidence type="ECO:0000256" key="2">
    <source>
        <dbReference type="ARBA" id="ARBA00022553"/>
    </source>
</evidence>
<dbReference type="PANTHER" id="PTHR45775">
    <property type="entry name" value="RAD, GEM/KIR FAMILY MEMBER 2, ISOFORM C"/>
    <property type="match status" value="1"/>
</dbReference>
<reference evidence="5" key="1">
    <citation type="submission" date="2025-08" db="UniProtKB">
        <authorList>
            <consortium name="RefSeq"/>
        </authorList>
    </citation>
    <scope>IDENTIFICATION</scope>
    <source>
        <tissue evidence="5">Muscle</tissue>
    </source>
</reference>
<evidence type="ECO:0000256" key="3">
    <source>
        <dbReference type="SAM" id="MobiDB-lite"/>
    </source>
</evidence>
<dbReference type="Pfam" id="PF00071">
    <property type="entry name" value="Ras"/>
    <property type="match status" value="1"/>
</dbReference>
<proteinExistence type="inferred from homology"/>
<evidence type="ECO:0000313" key="4">
    <source>
        <dbReference type="Proteomes" id="UP000694941"/>
    </source>
</evidence>
<dbReference type="Gene3D" id="3.40.50.300">
    <property type="entry name" value="P-loop containing nucleotide triphosphate hydrolases"/>
    <property type="match status" value="1"/>
</dbReference>